<keyword evidence="1" id="KW-0472">Membrane</keyword>
<evidence type="ECO:0000313" key="3">
    <source>
        <dbReference type="Proteomes" id="UP000035996"/>
    </source>
</evidence>
<dbReference type="EMBL" id="LELK01000004">
    <property type="protein sequence ID" value="KMM37065.1"/>
    <property type="molecule type" value="Genomic_DNA"/>
</dbReference>
<name>A0A0J6CV94_9BACL</name>
<proteinExistence type="predicted"/>
<evidence type="ECO:0000313" key="2">
    <source>
        <dbReference type="EMBL" id="KMM37065.1"/>
    </source>
</evidence>
<protein>
    <submittedName>
        <fullName evidence="2">Uncharacterized protein</fullName>
    </submittedName>
</protein>
<accession>A0A0J6CV94</accession>
<keyword evidence="3" id="KW-1185">Reference proteome</keyword>
<dbReference type="Proteomes" id="UP000035996">
    <property type="component" value="Unassembled WGS sequence"/>
</dbReference>
<keyword evidence="1" id="KW-1133">Transmembrane helix</keyword>
<sequence>MDNLLYGSTFLFSPLFSESFFIKALFVYIVVERVGQFPLQRGLTFPASPAGVELLPLQLAKSGSFKKILSKATIF</sequence>
<keyword evidence="1" id="KW-0812">Transmembrane</keyword>
<reference evidence="2" key="1">
    <citation type="submission" date="2015-06" db="EMBL/GenBank/DDBJ databases">
        <authorList>
            <person name="Liu B."/>
            <person name="Wang J."/>
            <person name="Zhu Y."/>
            <person name="Liu G."/>
            <person name="Chen Q."/>
            <person name="Zheng C."/>
            <person name="Che J."/>
            <person name="Ge C."/>
            <person name="Shi H."/>
            <person name="Pan Z."/>
            <person name="Liu X."/>
        </authorList>
    </citation>
    <scope>NUCLEOTIDE SEQUENCE [LARGE SCALE GENOMIC DNA]</scope>
    <source>
        <strain evidence="2">DSM 16346</strain>
    </source>
</reference>
<feature type="transmembrane region" description="Helical" evidence="1">
    <location>
        <begin position="12"/>
        <end position="31"/>
    </location>
</feature>
<gene>
    <name evidence="2" type="ORF">AB986_14330</name>
</gene>
<organism evidence="2 3">
    <name type="scientific">Guptibacillus hwajinpoensis</name>
    <dbReference type="NCBI Taxonomy" id="208199"/>
    <lineage>
        <taxon>Bacteria</taxon>
        <taxon>Bacillati</taxon>
        <taxon>Bacillota</taxon>
        <taxon>Bacilli</taxon>
        <taxon>Bacillales</taxon>
        <taxon>Guptibacillaceae</taxon>
        <taxon>Guptibacillus</taxon>
    </lineage>
</organism>
<dbReference type="AlphaFoldDB" id="A0A0J6CV94"/>
<evidence type="ECO:0000256" key="1">
    <source>
        <dbReference type="SAM" id="Phobius"/>
    </source>
</evidence>
<comment type="caution">
    <text evidence="2">The sequence shown here is derived from an EMBL/GenBank/DDBJ whole genome shotgun (WGS) entry which is preliminary data.</text>
</comment>